<dbReference type="Proteomes" id="UP000676169">
    <property type="component" value="Chromosome"/>
</dbReference>
<dbReference type="InterPro" id="IPR005467">
    <property type="entry name" value="His_kinase_dom"/>
</dbReference>
<dbReference type="GO" id="GO:0000155">
    <property type="term" value="F:phosphorelay sensor kinase activity"/>
    <property type="evidence" value="ECO:0007669"/>
    <property type="project" value="TreeGrafter"/>
</dbReference>
<dbReference type="SMART" id="SM00387">
    <property type="entry name" value="HATPase_c"/>
    <property type="match status" value="1"/>
</dbReference>
<dbReference type="Gene3D" id="3.30.565.10">
    <property type="entry name" value="Histidine kinase-like ATPase, C-terminal domain"/>
    <property type="match status" value="1"/>
</dbReference>
<dbReference type="InterPro" id="IPR003594">
    <property type="entry name" value="HATPase_dom"/>
</dbReference>
<dbReference type="InterPro" id="IPR004358">
    <property type="entry name" value="Sig_transdc_His_kin-like_C"/>
</dbReference>
<evidence type="ECO:0000256" key="1">
    <source>
        <dbReference type="ARBA" id="ARBA00000085"/>
    </source>
</evidence>
<evidence type="ECO:0000256" key="3">
    <source>
        <dbReference type="ARBA" id="ARBA00022553"/>
    </source>
</evidence>
<dbReference type="AlphaFoldDB" id="A0A975IXM6"/>
<comment type="catalytic activity">
    <reaction evidence="1">
        <text>ATP + protein L-histidine = ADP + protein N-phospho-L-histidine.</text>
        <dbReference type="EC" id="2.7.13.3"/>
    </reaction>
</comment>
<keyword evidence="5" id="KW-0547">Nucleotide-binding</keyword>
<keyword evidence="6" id="KW-1185">Reference proteome</keyword>
<dbReference type="GO" id="GO:0005524">
    <property type="term" value="F:ATP binding"/>
    <property type="evidence" value="ECO:0007669"/>
    <property type="project" value="UniProtKB-KW"/>
</dbReference>
<evidence type="ECO:0000313" key="5">
    <source>
        <dbReference type="EMBL" id="QUE49244.1"/>
    </source>
</evidence>
<accession>A0A975IXM6</accession>
<dbReference type="PANTHER" id="PTHR43547">
    <property type="entry name" value="TWO-COMPONENT HISTIDINE KINASE"/>
    <property type="match status" value="1"/>
</dbReference>
<organism evidence="5 6">
    <name type="scientific">Luteolibacter ambystomatis</name>
    <dbReference type="NCBI Taxonomy" id="2824561"/>
    <lineage>
        <taxon>Bacteria</taxon>
        <taxon>Pseudomonadati</taxon>
        <taxon>Verrucomicrobiota</taxon>
        <taxon>Verrucomicrobiia</taxon>
        <taxon>Verrucomicrobiales</taxon>
        <taxon>Verrucomicrobiaceae</taxon>
        <taxon>Luteolibacter</taxon>
    </lineage>
</organism>
<gene>
    <name evidence="5" type="ORF">KBB96_10195</name>
</gene>
<name>A0A975IXM6_9BACT</name>
<dbReference type="EMBL" id="CP073100">
    <property type="protein sequence ID" value="QUE49244.1"/>
    <property type="molecule type" value="Genomic_DNA"/>
</dbReference>
<dbReference type="KEGG" id="lamb:KBB96_10195"/>
<reference evidence="5" key="1">
    <citation type="submission" date="2021-04" db="EMBL/GenBank/DDBJ databases">
        <title>Luteolibacter sp. 32A isolated from the skin of an Anderson's salamander (Ambystoma andersonii).</title>
        <authorList>
            <person name="Spergser J."/>
            <person name="Busse H.-J."/>
        </authorList>
    </citation>
    <scope>NUCLEOTIDE SEQUENCE</scope>
    <source>
        <strain evidence="5">32A</strain>
    </source>
</reference>
<evidence type="ECO:0000313" key="6">
    <source>
        <dbReference type="Proteomes" id="UP000676169"/>
    </source>
</evidence>
<feature type="domain" description="Histidine kinase" evidence="4">
    <location>
        <begin position="23"/>
        <end position="134"/>
    </location>
</feature>
<dbReference type="PANTHER" id="PTHR43547:SF2">
    <property type="entry name" value="HYBRID SIGNAL TRANSDUCTION HISTIDINE KINASE C"/>
    <property type="match status" value="1"/>
</dbReference>
<keyword evidence="5" id="KW-0067">ATP-binding</keyword>
<proteinExistence type="predicted"/>
<evidence type="ECO:0000259" key="4">
    <source>
        <dbReference type="PROSITE" id="PS50109"/>
    </source>
</evidence>
<dbReference type="Pfam" id="PF02518">
    <property type="entry name" value="HATPase_c"/>
    <property type="match status" value="1"/>
</dbReference>
<evidence type="ECO:0000256" key="2">
    <source>
        <dbReference type="ARBA" id="ARBA00012438"/>
    </source>
</evidence>
<dbReference type="PROSITE" id="PS50109">
    <property type="entry name" value="HIS_KIN"/>
    <property type="match status" value="1"/>
</dbReference>
<dbReference type="PRINTS" id="PR00344">
    <property type="entry name" value="BCTRLSENSOR"/>
</dbReference>
<dbReference type="InterPro" id="IPR036890">
    <property type="entry name" value="HATPase_C_sf"/>
</dbReference>
<dbReference type="CDD" id="cd00075">
    <property type="entry name" value="HATPase"/>
    <property type="match status" value="1"/>
</dbReference>
<keyword evidence="3" id="KW-0597">Phosphoprotein</keyword>
<dbReference type="RefSeq" id="WP_211629220.1">
    <property type="nucleotide sequence ID" value="NZ_CP073100.1"/>
</dbReference>
<protein>
    <recommendedName>
        <fullName evidence="2">histidine kinase</fullName>
        <ecNumber evidence="2">2.7.13.3</ecNumber>
    </recommendedName>
</protein>
<sequence length="176" mass="18766">MKAIVLVARAHLDTSGVIVDVWDAPRLRQVVSNLLSNPAHHGDGNPISLSLRGRVETMVIEVRNSGKPNPGDALGTLFDPMVRFTCSENEDQHGSLGLGLYVCREIAVAHGGQIQAASSETGETSFTVTLPRESVASAGVVRNWALNDAETDLKYPNSFDPTSAYGEAVGLEKLTP</sequence>
<dbReference type="SUPFAM" id="SSF55874">
    <property type="entry name" value="ATPase domain of HSP90 chaperone/DNA topoisomerase II/histidine kinase"/>
    <property type="match status" value="1"/>
</dbReference>
<dbReference type="EC" id="2.7.13.3" evidence="2"/>